<reference evidence="7 8" key="1">
    <citation type="journal article" date="2016" name="Nat. Commun.">
        <title>Thousands of microbial genomes shed light on interconnected biogeochemical processes in an aquifer system.</title>
        <authorList>
            <person name="Anantharaman K."/>
            <person name="Brown C.T."/>
            <person name="Hug L.A."/>
            <person name="Sharon I."/>
            <person name="Castelle C.J."/>
            <person name="Probst A.J."/>
            <person name="Thomas B.C."/>
            <person name="Singh A."/>
            <person name="Wilkins M.J."/>
            <person name="Karaoz U."/>
            <person name="Brodie E.L."/>
            <person name="Williams K.H."/>
            <person name="Hubbard S.S."/>
            <person name="Banfield J.F."/>
        </authorList>
    </citation>
    <scope>NUCLEOTIDE SEQUENCE [LARGE SCALE GENOMIC DNA]</scope>
</reference>
<comment type="caution">
    <text evidence="7">The sequence shown here is derived from an EMBL/GenBank/DDBJ whole genome shotgun (WGS) entry which is preliminary data.</text>
</comment>
<protein>
    <recommendedName>
        <fullName evidence="9">RNA polymerase sigma factor</fullName>
    </recommendedName>
</protein>
<comment type="similarity">
    <text evidence="1">Belongs to the sigma-70 factor family. ECF subfamily.</text>
</comment>
<evidence type="ECO:0000256" key="3">
    <source>
        <dbReference type="ARBA" id="ARBA00023082"/>
    </source>
</evidence>
<accession>A0A1F6P0U1</accession>
<dbReference type="SUPFAM" id="SSF88946">
    <property type="entry name" value="Sigma2 domain of RNA polymerase sigma factors"/>
    <property type="match status" value="1"/>
</dbReference>
<dbReference type="Gene3D" id="1.10.1740.10">
    <property type="match status" value="1"/>
</dbReference>
<dbReference type="PANTHER" id="PTHR43133">
    <property type="entry name" value="RNA POLYMERASE ECF-TYPE SIGMA FACTO"/>
    <property type="match status" value="1"/>
</dbReference>
<evidence type="ECO:0000256" key="2">
    <source>
        <dbReference type="ARBA" id="ARBA00023015"/>
    </source>
</evidence>
<evidence type="ECO:0000313" key="8">
    <source>
        <dbReference type="Proteomes" id="UP000178895"/>
    </source>
</evidence>
<evidence type="ECO:0000259" key="5">
    <source>
        <dbReference type="Pfam" id="PF04542"/>
    </source>
</evidence>
<evidence type="ECO:0000256" key="4">
    <source>
        <dbReference type="ARBA" id="ARBA00023163"/>
    </source>
</evidence>
<evidence type="ECO:0000256" key="1">
    <source>
        <dbReference type="ARBA" id="ARBA00010641"/>
    </source>
</evidence>
<dbReference type="InterPro" id="IPR013249">
    <property type="entry name" value="RNA_pol_sigma70_r4_t2"/>
</dbReference>
<keyword evidence="4" id="KW-0804">Transcription</keyword>
<dbReference type="GO" id="GO:0003677">
    <property type="term" value="F:DNA binding"/>
    <property type="evidence" value="ECO:0007669"/>
    <property type="project" value="InterPro"/>
</dbReference>
<dbReference type="PANTHER" id="PTHR43133:SF51">
    <property type="entry name" value="RNA POLYMERASE SIGMA FACTOR"/>
    <property type="match status" value="1"/>
</dbReference>
<keyword evidence="3" id="KW-0731">Sigma factor</keyword>
<dbReference type="GO" id="GO:0006352">
    <property type="term" value="P:DNA-templated transcription initiation"/>
    <property type="evidence" value="ECO:0007669"/>
    <property type="project" value="InterPro"/>
</dbReference>
<proteinExistence type="inferred from homology"/>
<gene>
    <name evidence="7" type="ORF">A2469_01990</name>
</gene>
<dbReference type="EMBL" id="MFQY01000039">
    <property type="protein sequence ID" value="OGH89583.1"/>
    <property type="molecule type" value="Genomic_DNA"/>
</dbReference>
<dbReference type="Pfam" id="PF08281">
    <property type="entry name" value="Sigma70_r4_2"/>
    <property type="match status" value="1"/>
</dbReference>
<dbReference type="InterPro" id="IPR036388">
    <property type="entry name" value="WH-like_DNA-bd_sf"/>
</dbReference>
<dbReference type="InterPro" id="IPR013324">
    <property type="entry name" value="RNA_pol_sigma_r3/r4-like"/>
</dbReference>
<dbReference type="InterPro" id="IPR014284">
    <property type="entry name" value="RNA_pol_sigma-70_dom"/>
</dbReference>
<evidence type="ECO:0008006" key="9">
    <source>
        <dbReference type="Google" id="ProtNLM"/>
    </source>
</evidence>
<dbReference type="CDD" id="cd06171">
    <property type="entry name" value="Sigma70_r4"/>
    <property type="match status" value="1"/>
</dbReference>
<evidence type="ECO:0000259" key="6">
    <source>
        <dbReference type="Pfam" id="PF08281"/>
    </source>
</evidence>
<dbReference type="InterPro" id="IPR007627">
    <property type="entry name" value="RNA_pol_sigma70_r2"/>
</dbReference>
<dbReference type="SUPFAM" id="SSF88659">
    <property type="entry name" value="Sigma3 and sigma4 domains of RNA polymerase sigma factors"/>
    <property type="match status" value="1"/>
</dbReference>
<organism evidence="7 8">
    <name type="scientific">Candidatus Magasanikbacteria bacterium RIFOXYC2_FULL_40_16</name>
    <dbReference type="NCBI Taxonomy" id="1798703"/>
    <lineage>
        <taxon>Bacteria</taxon>
        <taxon>Candidatus Magasanikiibacteriota</taxon>
    </lineage>
</organism>
<evidence type="ECO:0000313" key="7">
    <source>
        <dbReference type="EMBL" id="OGH89583.1"/>
    </source>
</evidence>
<sequence length="216" mass="26110">MFGSWTFLFLCANIHEIKIMAVLYYNQSMSIENLSDEELIVKIREKDPELYAEIIQRYQSKLSHYLRKFIKDFDEIEDVLQDIFIKTYKNLYGFNPDKRFSSWIYRIAHNEAINHIKKYYNRGRISFDELEYEIIGEKMDLAERIDLKIDREKIGLAFNDLKLKYKEVILLYYFEDRSYEEISDILRMPVSTVGTYISRGKKQLKEILLKKYGREK</sequence>
<dbReference type="Pfam" id="PF04542">
    <property type="entry name" value="Sigma70_r2"/>
    <property type="match status" value="1"/>
</dbReference>
<dbReference type="NCBIfam" id="TIGR02937">
    <property type="entry name" value="sigma70-ECF"/>
    <property type="match status" value="1"/>
</dbReference>
<name>A0A1F6P0U1_9BACT</name>
<dbReference type="Proteomes" id="UP000178895">
    <property type="component" value="Unassembled WGS sequence"/>
</dbReference>
<dbReference type="GO" id="GO:0016987">
    <property type="term" value="F:sigma factor activity"/>
    <property type="evidence" value="ECO:0007669"/>
    <property type="project" value="UniProtKB-KW"/>
</dbReference>
<keyword evidence="2" id="KW-0805">Transcription regulation</keyword>
<dbReference type="InterPro" id="IPR039425">
    <property type="entry name" value="RNA_pol_sigma-70-like"/>
</dbReference>
<dbReference type="AlphaFoldDB" id="A0A1F6P0U1"/>
<dbReference type="Gene3D" id="1.10.10.10">
    <property type="entry name" value="Winged helix-like DNA-binding domain superfamily/Winged helix DNA-binding domain"/>
    <property type="match status" value="1"/>
</dbReference>
<feature type="domain" description="RNA polymerase sigma-70 region 2" evidence="5">
    <location>
        <begin position="54"/>
        <end position="118"/>
    </location>
</feature>
<feature type="domain" description="RNA polymerase sigma factor 70 region 4 type 2" evidence="6">
    <location>
        <begin position="152"/>
        <end position="204"/>
    </location>
</feature>
<dbReference type="InterPro" id="IPR013325">
    <property type="entry name" value="RNA_pol_sigma_r2"/>
</dbReference>